<sequence length="121" mass="12812">MTGWKALAPGVPVDLSALPLDQDHEAVPDGQLGSPGTTTAARPLGSAAGLDEAGVWEMSVGVMTDTEADELFLVVAGEGTVEFLDPDLPAAELRPGTLMRLAQGMQTRWTVRRPLRKLYLA</sequence>
<reference evidence="3 4" key="1">
    <citation type="submission" date="2016-10" db="EMBL/GenBank/DDBJ databases">
        <authorList>
            <person name="de Groot N.N."/>
        </authorList>
    </citation>
    <scope>NUCLEOTIDE SEQUENCE [LARGE SCALE GENOMIC DNA]</scope>
    <source>
        <strain evidence="3 4">CGMCC 1.7054</strain>
    </source>
</reference>
<dbReference type="SUPFAM" id="SSF51182">
    <property type="entry name" value="RmlC-like cupins"/>
    <property type="match status" value="1"/>
</dbReference>
<gene>
    <name evidence="3" type="ORF">SAMN04487966_103164</name>
</gene>
<dbReference type="EMBL" id="FPCG01000003">
    <property type="protein sequence ID" value="SFV22025.1"/>
    <property type="molecule type" value="Genomic_DNA"/>
</dbReference>
<dbReference type="STRING" id="574650.SAMN04487966_103164"/>
<accession>A0A1I7MJB4</accession>
<protein>
    <recommendedName>
        <fullName evidence="2">(S)-ureidoglycine aminohydrolase cupin domain-containing protein</fullName>
    </recommendedName>
</protein>
<dbReference type="AlphaFoldDB" id="A0A1I7MJB4"/>
<dbReference type="Proteomes" id="UP000198881">
    <property type="component" value="Unassembled WGS sequence"/>
</dbReference>
<dbReference type="InterPro" id="IPR014710">
    <property type="entry name" value="RmlC-like_jellyroll"/>
</dbReference>
<evidence type="ECO:0000313" key="3">
    <source>
        <dbReference type="EMBL" id="SFV22025.1"/>
    </source>
</evidence>
<dbReference type="Gene3D" id="2.60.120.10">
    <property type="entry name" value="Jelly Rolls"/>
    <property type="match status" value="1"/>
</dbReference>
<dbReference type="InterPro" id="IPR008579">
    <property type="entry name" value="UGlyAH_Cupin_dom"/>
</dbReference>
<evidence type="ECO:0000259" key="2">
    <source>
        <dbReference type="Pfam" id="PF05899"/>
    </source>
</evidence>
<dbReference type="OrthoDB" id="9799053at2"/>
<dbReference type="InterPro" id="IPR011051">
    <property type="entry name" value="RmlC_Cupin_sf"/>
</dbReference>
<feature type="domain" description="(S)-ureidoglycine aminohydrolase cupin" evidence="2">
    <location>
        <begin position="46"/>
        <end position="119"/>
    </location>
</feature>
<feature type="region of interest" description="Disordered" evidence="1">
    <location>
        <begin position="24"/>
        <end position="46"/>
    </location>
</feature>
<name>A0A1I7MJB4_9MICC</name>
<dbReference type="RefSeq" id="WP_091695757.1">
    <property type="nucleotide sequence ID" value="NZ_FPCG01000003.1"/>
</dbReference>
<dbReference type="Pfam" id="PF05899">
    <property type="entry name" value="Cupin_3"/>
    <property type="match status" value="1"/>
</dbReference>
<keyword evidence="4" id="KW-1185">Reference proteome</keyword>
<organism evidence="3 4">
    <name type="scientific">Micrococcus terreus</name>
    <dbReference type="NCBI Taxonomy" id="574650"/>
    <lineage>
        <taxon>Bacteria</taxon>
        <taxon>Bacillati</taxon>
        <taxon>Actinomycetota</taxon>
        <taxon>Actinomycetes</taxon>
        <taxon>Micrococcales</taxon>
        <taxon>Micrococcaceae</taxon>
        <taxon>Micrococcus</taxon>
    </lineage>
</organism>
<evidence type="ECO:0000313" key="4">
    <source>
        <dbReference type="Proteomes" id="UP000198881"/>
    </source>
</evidence>
<evidence type="ECO:0000256" key="1">
    <source>
        <dbReference type="SAM" id="MobiDB-lite"/>
    </source>
</evidence>
<proteinExistence type="predicted"/>